<sequence>MTTALLLAVTLVTVASRVLPMTLLPTPHGRAADVLDALPAPLFAALAAVALLGGGDLPEPPVLAAAAGALLGALRRSLLLTLVCGLAGFALADLLLA</sequence>
<feature type="transmembrane region" description="Helical" evidence="1">
    <location>
        <begin position="78"/>
        <end position="96"/>
    </location>
</feature>
<protein>
    <submittedName>
        <fullName evidence="2">Uncharacterized protein</fullName>
    </submittedName>
</protein>
<evidence type="ECO:0000313" key="2">
    <source>
        <dbReference type="EMBL" id="KGM00988.1"/>
    </source>
</evidence>
<proteinExistence type="predicted"/>
<keyword evidence="3" id="KW-1185">Reference proteome</keyword>
<dbReference type="Pfam" id="PF05437">
    <property type="entry name" value="AzlD"/>
    <property type="match status" value="1"/>
</dbReference>
<dbReference type="RefSeq" id="WP_034633997.1">
    <property type="nucleotide sequence ID" value="NZ_AXNT01000143.1"/>
</dbReference>
<dbReference type="STRING" id="1408250.Q760_04545"/>
<evidence type="ECO:0000313" key="3">
    <source>
        <dbReference type="Proteomes" id="UP000029833"/>
    </source>
</evidence>
<evidence type="ECO:0000256" key="1">
    <source>
        <dbReference type="SAM" id="Phobius"/>
    </source>
</evidence>
<comment type="caution">
    <text evidence="2">The sequence shown here is derived from an EMBL/GenBank/DDBJ whole genome shotgun (WGS) entry which is preliminary data.</text>
</comment>
<keyword evidence="1" id="KW-1133">Transmembrane helix</keyword>
<organism evidence="2 3">
    <name type="scientific">Cellulomonas cellasea DSM 20118</name>
    <dbReference type="NCBI Taxonomy" id="1408250"/>
    <lineage>
        <taxon>Bacteria</taxon>
        <taxon>Bacillati</taxon>
        <taxon>Actinomycetota</taxon>
        <taxon>Actinomycetes</taxon>
        <taxon>Micrococcales</taxon>
        <taxon>Cellulomonadaceae</taxon>
        <taxon>Cellulomonas</taxon>
    </lineage>
</organism>
<keyword evidence="1" id="KW-0812">Transmembrane</keyword>
<feature type="transmembrane region" description="Helical" evidence="1">
    <location>
        <begin position="40"/>
        <end position="57"/>
    </location>
</feature>
<dbReference type="InterPro" id="IPR008407">
    <property type="entry name" value="Brnchd-chn_aa_trnsp_AzlD"/>
</dbReference>
<accession>A0A0A0B4A3</accession>
<name>A0A0A0B4A3_9CELL</name>
<dbReference type="EMBL" id="AXNT01000143">
    <property type="protein sequence ID" value="KGM00988.1"/>
    <property type="molecule type" value="Genomic_DNA"/>
</dbReference>
<gene>
    <name evidence="2" type="ORF">Q760_04545</name>
</gene>
<dbReference type="AlphaFoldDB" id="A0A0A0B4A3"/>
<reference evidence="2 3" key="1">
    <citation type="submission" date="2013-10" db="EMBL/GenBank/DDBJ databases">
        <authorList>
            <person name="Wang G."/>
            <person name="Zhuang W."/>
        </authorList>
    </citation>
    <scope>NUCLEOTIDE SEQUENCE [LARGE SCALE GENOMIC DNA]</scope>
    <source>
        <strain evidence="2 3">DSM 20118</strain>
    </source>
</reference>
<keyword evidence="1" id="KW-0472">Membrane</keyword>
<dbReference type="Proteomes" id="UP000029833">
    <property type="component" value="Unassembled WGS sequence"/>
</dbReference>